<dbReference type="Proteomes" id="UP000679848">
    <property type="component" value="Chromosome"/>
</dbReference>
<organism evidence="1 2">
    <name type="scientific">Pusillibacter faecalis</name>
    <dbReference type="NCBI Taxonomy" id="2714358"/>
    <lineage>
        <taxon>Bacteria</taxon>
        <taxon>Bacillati</taxon>
        <taxon>Bacillota</taxon>
        <taxon>Clostridia</taxon>
        <taxon>Eubacteriales</taxon>
        <taxon>Oscillospiraceae</taxon>
        <taxon>Pusillibacter</taxon>
    </lineage>
</organism>
<proteinExistence type="predicted"/>
<dbReference type="AlphaFoldDB" id="A0A810QAG4"/>
<name>A0A810QAG4_9FIRM</name>
<protein>
    <submittedName>
        <fullName evidence="1">Uncharacterized protein</fullName>
    </submittedName>
</protein>
<dbReference type="RefSeq" id="WP_055181069.1">
    <property type="nucleotide sequence ID" value="NZ_AP023420.1"/>
</dbReference>
<evidence type="ECO:0000313" key="2">
    <source>
        <dbReference type="Proteomes" id="UP000679848"/>
    </source>
</evidence>
<reference evidence="1" key="1">
    <citation type="submission" date="2020-09" db="EMBL/GenBank/DDBJ databases">
        <title>New species isolated from human feces.</title>
        <authorList>
            <person name="Kitahara M."/>
            <person name="Shigeno Y."/>
            <person name="Shime M."/>
            <person name="Matsumoto Y."/>
            <person name="Nakamura S."/>
            <person name="Motooka D."/>
            <person name="Fukuoka S."/>
            <person name="Nishikawa H."/>
            <person name="Benno Y."/>
        </authorList>
    </citation>
    <scope>NUCLEOTIDE SEQUENCE</scope>
    <source>
        <strain evidence="1">MM59</strain>
    </source>
</reference>
<keyword evidence="2" id="KW-1185">Reference proteome</keyword>
<evidence type="ECO:0000313" key="1">
    <source>
        <dbReference type="EMBL" id="BCK83212.1"/>
    </source>
</evidence>
<accession>A0A810QAG4</accession>
<dbReference type="EMBL" id="AP023420">
    <property type="protein sequence ID" value="BCK83212.1"/>
    <property type="molecule type" value="Genomic_DNA"/>
</dbReference>
<dbReference type="KEGG" id="pfaa:MM59RIKEN_05310"/>
<gene>
    <name evidence="1" type="ORF">MM59RIKEN_05310</name>
</gene>
<sequence length="149" mass="16738">MSHEILSAKLYELDREFGLLHGSIQLSETASREQLGQELARLRQKNEADRLAFQTKLKFSRSPMVGKLASSYETIEAFIDRERAEQDGPFSEVWRRGLSAEEALLLAEYSLDFAAQAANHALLLSLEAVSAQDIPRGKETEVEQNEVSL</sequence>